<protein>
    <submittedName>
        <fullName evidence="1">Uncharacterized protein</fullName>
    </submittedName>
</protein>
<reference evidence="1 2" key="1">
    <citation type="journal article" date="2022" name="Nat. Ecol. Evol.">
        <title>A masculinizing supergene underlies an exaggerated male reproductive morph in a spider.</title>
        <authorList>
            <person name="Hendrickx F."/>
            <person name="De Corte Z."/>
            <person name="Sonet G."/>
            <person name="Van Belleghem S.M."/>
            <person name="Kostlbacher S."/>
            <person name="Vangestel C."/>
        </authorList>
    </citation>
    <scope>NUCLEOTIDE SEQUENCE [LARGE SCALE GENOMIC DNA]</scope>
    <source>
        <strain evidence="1">W744_W776</strain>
    </source>
</reference>
<keyword evidence="2" id="KW-1185">Reference proteome</keyword>
<accession>A0AAV6VTP7</accession>
<dbReference type="EMBL" id="JAFNEN010000023">
    <property type="protein sequence ID" value="KAG8199885.1"/>
    <property type="molecule type" value="Genomic_DNA"/>
</dbReference>
<dbReference type="AlphaFoldDB" id="A0AAV6VTP7"/>
<organism evidence="1 2">
    <name type="scientific">Oedothorax gibbosus</name>
    <dbReference type="NCBI Taxonomy" id="931172"/>
    <lineage>
        <taxon>Eukaryota</taxon>
        <taxon>Metazoa</taxon>
        <taxon>Ecdysozoa</taxon>
        <taxon>Arthropoda</taxon>
        <taxon>Chelicerata</taxon>
        <taxon>Arachnida</taxon>
        <taxon>Araneae</taxon>
        <taxon>Araneomorphae</taxon>
        <taxon>Entelegynae</taxon>
        <taxon>Araneoidea</taxon>
        <taxon>Linyphiidae</taxon>
        <taxon>Erigoninae</taxon>
        <taxon>Oedothorax</taxon>
    </lineage>
</organism>
<name>A0AAV6VTP7_9ARAC</name>
<evidence type="ECO:0000313" key="2">
    <source>
        <dbReference type="Proteomes" id="UP000827092"/>
    </source>
</evidence>
<gene>
    <name evidence="1" type="ORF">JTE90_015876</name>
</gene>
<proteinExistence type="predicted"/>
<sequence length="235" mass="27029">MTNRIWLSESFSQLEPVVVKDLYCGKLCSSSIHIRILFPKVLLPRGYGNFYKDEHKNRRNDPSLRRFILPFLLQTVFTNLKDNLLPEEEKSPRSYVSEEESCRACSPRLNNERHKSIQAILEEHLQFLVSIVIGLIEYSFKEMADASRHEGRKFMFLQKKSEPYFYEIGTGRPLHSLGGIDLKSGLRSNNANGPTGSFLRGRYIIIPPPKWKSDASAFANSMEEVSLLLVYNNIV</sequence>
<comment type="caution">
    <text evidence="1">The sequence shown here is derived from an EMBL/GenBank/DDBJ whole genome shotgun (WGS) entry which is preliminary data.</text>
</comment>
<dbReference type="Proteomes" id="UP000827092">
    <property type="component" value="Unassembled WGS sequence"/>
</dbReference>
<evidence type="ECO:0000313" key="1">
    <source>
        <dbReference type="EMBL" id="KAG8199885.1"/>
    </source>
</evidence>